<gene>
    <name evidence="2" type="ORF">LTLLF_196915</name>
</gene>
<proteinExistence type="predicted"/>
<organism evidence="2 3">
    <name type="scientific">Microtus ochrogaster</name>
    <name type="common">Prairie vole</name>
    <dbReference type="NCBI Taxonomy" id="79684"/>
    <lineage>
        <taxon>Eukaryota</taxon>
        <taxon>Metazoa</taxon>
        <taxon>Chordata</taxon>
        <taxon>Craniata</taxon>
        <taxon>Vertebrata</taxon>
        <taxon>Euteleostomi</taxon>
        <taxon>Mammalia</taxon>
        <taxon>Eutheria</taxon>
        <taxon>Euarchontoglires</taxon>
        <taxon>Glires</taxon>
        <taxon>Rodentia</taxon>
        <taxon>Myomorpha</taxon>
        <taxon>Muroidea</taxon>
        <taxon>Cricetidae</taxon>
        <taxon>Arvicolinae</taxon>
        <taxon>Microtus</taxon>
    </lineage>
</organism>
<dbReference type="GO" id="GO:0030318">
    <property type="term" value="P:melanocyte differentiation"/>
    <property type="evidence" value="ECO:0007669"/>
    <property type="project" value="TreeGrafter"/>
</dbReference>
<accession>A0A8J6FWH2</accession>
<evidence type="ECO:0000313" key="3">
    <source>
        <dbReference type="Proteomes" id="UP000710432"/>
    </source>
</evidence>
<dbReference type="PANTHER" id="PTHR43568:SF1">
    <property type="entry name" value="P PROTEIN"/>
    <property type="match status" value="1"/>
</dbReference>
<dbReference type="PANTHER" id="PTHR43568">
    <property type="entry name" value="P PROTEIN"/>
    <property type="match status" value="1"/>
</dbReference>
<evidence type="ECO:0000313" key="2">
    <source>
        <dbReference type="EMBL" id="KAH0501326.1"/>
    </source>
</evidence>
<dbReference type="EMBL" id="JAATJU010026700">
    <property type="protein sequence ID" value="KAH0501326.1"/>
    <property type="molecule type" value="Genomic_DNA"/>
</dbReference>
<feature type="region of interest" description="Disordered" evidence="1">
    <location>
        <begin position="13"/>
        <end position="38"/>
    </location>
</feature>
<dbReference type="InterPro" id="IPR051475">
    <property type="entry name" value="Diverse_Ion_Transporter"/>
</dbReference>
<name>A0A8J6FWH2_MICOH</name>
<dbReference type="GO" id="GO:0042438">
    <property type="term" value="P:melanin biosynthetic process"/>
    <property type="evidence" value="ECO:0007669"/>
    <property type="project" value="TreeGrafter"/>
</dbReference>
<reference evidence="2" key="1">
    <citation type="submission" date="2020-03" db="EMBL/GenBank/DDBJ databases">
        <title>Studies in the Genomics of Life Span.</title>
        <authorList>
            <person name="Glass D."/>
        </authorList>
    </citation>
    <scope>NUCLEOTIDE SEQUENCE</scope>
    <source>
        <strain evidence="2">LTLLF</strain>
        <tissue evidence="2">Muscle</tissue>
    </source>
</reference>
<dbReference type="Proteomes" id="UP000710432">
    <property type="component" value="Unassembled WGS sequence"/>
</dbReference>
<dbReference type="GO" id="GO:0033162">
    <property type="term" value="C:melanosome membrane"/>
    <property type="evidence" value="ECO:0007669"/>
    <property type="project" value="TreeGrafter"/>
</dbReference>
<dbReference type="AlphaFoldDB" id="A0A8J6FWH2"/>
<protein>
    <submittedName>
        <fullName evidence="2">P protein</fullName>
    </submittedName>
</protein>
<sequence length="341" mass="37181">MVIRHIHSIQRGIPRGIPPQATTPLHATGSRREGAQQSVRTHSPLAQFSSSSKDLCFKEDTPLLWNSSQDKRSQFMSAHRPEFIATEDSWENGLTAWEQRCVLGKEVADMSMLASSEKGFLAGSVHLRVQVSTLGCCVRWMKVTGLFVFVVVCSVSTSISQTCYRISVGAGVFLGGHSTSVNLSGHVDSAMLQLDLAGPLMAGGPSGSGKEEHIVVVVTQADPMGSRRRRPQATHNWTVLLNPRSEHTLVSRTFEIVSREAVSISIQASLQQSRLVPLLLAHQFLGASVEAQVTIAVAILTGVYTLIIFESSDLAQVPHQVPWPILGKPFYVILILRLGRD</sequence>
<comment type="caution">
    <text evidence="2">The sequence shown here is derived from an EMBL/GenBank/DDBJ whole genome shotgun (WGS) entry which is preliminary data.</text>
</comment>
<evidence type="ECO:0000256" key="1">
    <source>
        <dbReference type="SAM" id="MobiDB-lite"/>
    </source>
</evidence>